<dbReference type="OrthoDB" id="7458380at2"/>
<dbReference type="PANTHER" id="PTHR43756">
    <property type="entry name" value="CHOLINE MONOOXYGENASE, CHLOROPLASTIC"/>
    <property type="match status" value="1"/>
</dbReference>
<dbReference type="AlphaFoldDB" id="A0A0J7XXU1"/>
<dbReference type="GO" id="GO:0051537">
    <property type="term" value="F:2 iron, 2 sulfur cluster binding"/>
    <property type="evidence" value="ECO:0007669"/>
    <property type="project" value="UniProtKB-KW"/>
</dbReference>
<feature type="region of interest" description="Disordered" evidence="7">
    <location>
        <begin position="1"/>
        <end position="23"/>
    </location>
</feature>
<reference evidence="9 10" key="1">
    <citation type="journal article" date="2015" name="G3 (Bethesda)">
        <title>Insights into Ongoing Evolution of the Hexachlorocyclohexane Catabolic Pathway from Comparative Genomics of Ten Sphingomonadaceae Strains.</title>
        <authorList>
            <person name="Pearce S.L."/>
            <person name="Oakeshott J.G."/>
            <person name="Pandey G."/>
        </authorList>
    </citation>
    <scope>NUCLEOTIDE SEQUENCE [LARGE SCALE GENOMIC DNA]</scope>
    <source>
        <strain evidence="9 10">LL02</strain>
    </source>
</reference>
<name>A0A0J7XXU1_9SPHN</name>
<dbReference type="InterPro" id="IPR001663">
    <property type="entry name" value="Rng_hydr_dOase-A"/>
</dbReference>
<evidence type="ECO:0000256" key="1">
    <source>
        <dbReference type="ARBA" id="ARBA00001962"/>
    </source>
</evidence>
<dbReference type="PATRIC" id="fig|1114963.3.peg.1576"/>
<dbReference type="EMBL" id="JACU01000004">
    <property type="protein sequence ID" value="KMS56073.1"/>
    <property type="molecule type" value="Genomic_DNA"/>
</dbReference>
<dbReference type="CDD" id="cd03469">
    <property type="entry name" value="Rieske_RO_Alpha_N"/>
    <property type="match status" value="1"/>
</dbReference>
<evidence type="ECO:0000256" key="5">
    <source>
        <dbReference type="ARBA" id="ARBA00023004"/>
    </source>
</evidence>
<dbReference type="Gene3D" id="3.90.380.10">
    <property type="entry name" value="Naphthalene 1,2-dioxygenase Alpha Subunit, Chain A, domain 1"/>
    <property type="match status" value="1"/>
</dbReference>
<dbReference type="PANTHER" id="PTHR43756:SF5">
    <property type="entry name" value="CHOLINE MONOOXYGENASE, CHLOROPLASTIC"/>
    <property type="match status" value="1"/>
</dbReference>
<feature type="domain" description="Rieske" evidence="8">
    <location>
        <begin position="56"/>
        <end position="164"/>
    </location>
</feature>
<evidence type="ECO:0000256" key="3">
    <source>
        <dbReference type="ARBA" id="ARBA00022723"/>
    </source>
</evidence>
<dbReference type="Pfam" id="PF00355">
    <property type="entry name" value="Rieske"/>
    <property type="match status" value="1"/>
</dbReference>
<evidence type="ECO:0000256" key="6">
    <source>
        <dbReference type="ARBA" id="ARBA00023014"/>
    </source>
</evidence>
<keyword evidence="5" id="KW-0408">Iron</keyword>
<evidence type="ECO:0000313" key="10">
    <source>
        <dbReference type="Proteomes" id="UP000052268"/>
    </source>
</evidence>
<dbReference type="InterPro" id="IPR036922">
    <property type="entry name" value="Rieske_2Fe-2S_sf"/>
</dbReference>
<dbReference type="InterPro" id="IPR017941">
    <property type="entry name" value="Rieske_2Fe-2S"/>
</dbReference>
<keyword evidence="6" id="KW-0411">Iron-sulfur</keyword>
<sequence length="453" mass="50522">MNYDPRSWAVHKGSEHPFDKPAAAIDNGAERLDPSRYTSPEFFAREWEEVFARTWLLAAPSSDLVEAGDWVKFDIGPESFIVVRLENGSVAAHYNVCPHRGSRLVTGEMGSQDSFTCPFHSWRFGLDGHNQKVTDPETFRPEVLCHDINLTSVRAEEAVGLVFINMDRDAPPLAEFLGPILPMLETYRMDRMHVVQHRRSDWAANWKGGIDAFYESYHLHAIHPQTMGVIDDRTHIDLFPGGLSRQFVPMAQPNSHFPDQEAINPGIAMLLADAGIDPDSFAGTAMDSRAAVAHAKRERAAHMGIDYSHFSDAQLTDSTIFGIFPNMQLGCHPEAVFLHRFKPHASDPEQFTYETTILYRHVDVPGYGAPGWMGLGADVDVTGATRPEAVHTGLGEPPGMGEVLDQDSDLLPIVQAGARSRGFRGPLWGEQEARLRHFHKELDRWLDEIPPSA</sequence>
<dbReference type="Proteomes" id="UP000052268">
    <property type="component" value="Unassembled WGS sequence"/>
</dbReference>
<protein>
    <submittedName>
        <fullName evidence="9">(2Fe-2S)-binding protein</fullName>
    </submittedName>
</protein>
<dbReference type="SUPFAM" id="SSF55961">
    <property type="entry name" value="Bet v1-like"/>
    <property type="match status" value="1"/>
</dbReference>
<proteinExistence type="predicted"/>
<evidence type="ECO:0000256" key="7">
    <source>
        <dbReference type="SAM" id="MobiDB-lite"/>
    </source>
</evidence>
<dbReference type="InterPro" id="IPR015879">
    <property type="entry name" value="Ring_hydroxy_dOase_asu_C_dom"/>
</dbReference>
<dbReference type="RefSeq" id="WP_059150929.1">
    <property type="nucleotide sequence ID" value="NZ_KQ130453.1"/>
</dbReference>
<dbReference type="GO" id="GO:0016491">
    <property type="term" value="F:oxidoreductase activity"/>
    <property type="evidence" value="ECO:0007669"/>
    <property type="project" value="UniProtKB-KW"/>
</dbReference>
<dbReference type="PRINTS" id="PR00090">
    <property type="entry name" value="RNGDIOXGNASE"/>
</dbReference>
<comment type="caution">
    <text evidence="9">The sequence shown here is derived from an EMBL/GenBank/DDBJ whole genome shotgun (WGS) entry which is preliminary data.</text>
</comment>
<dbReference type="SUPFAM" id="SSF50022">
    <property type="entry name" value="ISP domain"/>
    <property type="match status" value="1"/>
</dbReference>
<accession>A0A0J7XXU1</accession>
<keyword evidence="10" id="KW-1185">Reference proteome</keyword>
<keyword evidence="4" id="KW-0560">Oxidoreductase</keyword>
<evidence type="ECO:0000256" key="4">
    <source>
        <dbReference type="ARBA" id="ARBA00023002"/>
    </source>
</evidence>
<dbReference type="Pfam" id="PF00848">
    <property type="entry name" value="Ring_hydroxyl_A"/>
    <property type="match status" value="1"/>
</dbReference>
<dbReference type="PROSITE" id="PS51296">
    <property type="entry name" value="RIESKE"/>
    <property type="match status" value="1"/>
</dbReference>
<evidence type="ECO:0000259" key="8">
    <source>
        <dbReference type="PROSITE" id="PS51296"/>
    </source>
</evidence>
<evidence type="ECO:0000256" key="2">
    <source>
        <dbReference type="ARBA" id="ARBA00022714"/>
    </source>
</evidence>
<gene>
    <name evidence="9" type="ORF">V474_13830</name>
</gene>
<comment type="cofactor">
    <cofactor evidence="1">
        <name>Fe cation</name>
        <dbReference type="ChEBI" id="CHEBI:24875"/>
    </cofactor>
</comment>
<dbReference type="CDD" id="cd08882">
    <property type="entry name" value="RHO_alpha_C_MupW-like"/>
    <property type="match status" value="1"/>
</dbReference>
<keyword evidence="3" id="KW-0479">Metal-binding</keyword>
<dbReference type="GO" id="GO:0005506">
    <property type="term" value="F:iron ion binding"/>
    <property type="evidence" value="ECO:0007669"/>
    <property type="project" value="InterPro"/>
</dbReference>
<organism evidence="9 10">
    <name type="scientific">Novosphingobium barchaimii LL02</name>
    <dbReference type="NCBI Taxonomy" id="1114963"/>
    <lineage>
        <taxon>Bacteria</taxon>
        <taxon>Pseudomonadati</taxon>
        <taxon>Pseudomonadota</taxon>
        <taxon>Alphaproteobacteria</taxon>
        <taxon>Sphingomonadales</taxon>
        <taxon>Sphingomonadaceae</taxon>
        <taxon>Novosphingobium</taxon>
    </lineage>
</organism>
<dbReference type="Gene3D" id="2.102.10.10">
    <property type="entry name" value="Rieske [2Fe-2S] iron-sulphur domain"/>
    <property type="match status" value="1"/>
</dbReference>
<evidence type="ECO:0000313" key="9">
    <source>
        <dbReference type="EMBL" id="KMS56073.1"/>
    </source>
</evidence>
<keyword evidence="2" id="KW-0001">2Fe-2S</keyword>